<feature type="signal peptide" evidence="1">
    <location>
        <begin position="1"/>
        <end position="25"/>
    </location>
</feature>
<dbReference type="EMBL" id="HBUE01007930">
    <property type="protein sequence ID" value="CAG6446855.1"/>
    <property type="molecule type" value="Transcribed_RNA"/>
</dbReference>
<evidence type="ECO:0000256" key="1">
    <source>
        <dbReference type="SAM" id="SignalP"/>
    </source>
</evidence>
<organism evidence="2">
    <name type="scientific">Culex pipiens</name>
    <name type="common">House mosquito</name>
    <dbReference type="NCBI Taxonomy" id="7175"/>
    <lineage>
        <taxon>Eukaryota</taxon>
        <taxon>Metazoa</taxon>
        <taxon>Ecdysozoa</taxon>
        <taxon>Arthropoda</taxon>
        <taxon>Hexapoda</taxon>
        <taxon>Insecta</taxon>
        <taxon>Pterygota</taxon>
        <taxon>Neoptera</taxon>
        <taxon>Endopterygota</taxon>
        <taxon>Diptera</taxon>
        <taxon>Nematocera</taxon>
        <taxon>Culicoidea</taxon>
        <taxon>Culicidae</taxon>
        <taxon>Culicinae</taxon>
        <taxon>Culicini</taxon>
        <taxon>Culex</taxon>
        <taxon>Culex</taxon>
    </lineage>
</organism>
<proteinExistence type="predicted"/>
<sequence>MVSCDWVSHTHFVFVFSLLRAHVDSFGGIRRLHRRPSTVWQCTHLSGRNTPARNIRRAIRCVGFTRNFQNRCVRRFSSTFLLLRQLVDLFLIIADAYHALLAVDGT</sequence>
<accession>A0A8D7ZYX4</accession>
<reference evidence="2" key="1">
    <citation type="submission" date="2021-05" db="EMBL/GenBank/DDBJ databases">
        <authorList>
            <person name="Alioto T."/>
            <person name="Alioto T."/>
            <person name="Gomez Garrido J."/>
        </authorList>
    </citation>
    <scope>NUCLEOTIDE SEQUENCE</scope>
</reference>
<evidence type="ECO:0000313" key="2">
    <source>
        <dbReference type="EMBL" id="CAG6446855.1"/>
    </source>
</evidence>
<dbReference type="AlphaFoldDB" id="A0A8D7ZYX4"/>
<name>A0A8D7ZYX4_CULPI</name>
<dbReference type="EMBL" id="HBUE01007929">
    <property type="protein sequence ID" value="CAG6446854.1"/>
    <property type="molecule type" value="Transcribed_RNA"/>
</dbReference>
<protein>
    <submittedName>
        <fullName evidence="2">(northern house mosquito) hypothetical protein</fullName>
    </submittedName>
</protein>
<feature type="chain" id="PRO_5036260347" evidence="1">
    <location>
        <begin position="26"/>
        <end position="106"/>
    </location>
</feature>
<dbReference type="EMBL" id="HBUE01007931">
    <property type="protein sequence ID" value="CAG6446856.1"/>
    <property type="molecule type" value="Transcribed_RNA"/>
</dbReference>
<keyword evidence="1" id="KW-0732">Signal</keyword>